<evidence type="ECO:0000259" key="8">
    <source>
        <dbReference type="PROSITE" id="PS51918"/>
    </source>
</evidence>
<dbReference type="InterPro" id="IPR010723">
    <property type="entry name" value="HemN_C"/>
</dbReference>
<dbReference type="SMART" id="SM00729">
    <property type="entry name" value="Elp3"/>
    <property type="match status" value="1"/>
</dbReference>
<dbReference type="SFLD" id="SFLDG01065">
    <property type="entry name" value="anaerobic_coproporphyrinogen-I"/>
    <property type="match status" value="1"/>
</dbReference>
<dbReference type="GO" id="GO:0005737">
    <property type="term" value="C:cytoplasm"/>
    <property type="evidence" value="ECO:0007669"/>
    <property type="project" value="InterPro"/>
</dbReference>
<name>A0A381Q9E4_9ZZZZ</name>
<dbReference type="InterPro" id="IPR004559">
    <property type="entry name" value="HemW-like"/>
</dbReference>
<keyword evidence="7" id="KW-0143">Chaperone</keyword>
<protein>
    <recommendedName>
        <fullName evidence="8">Radical SAM core domain-containing protein</fullName>
    </recommendedName>
</protein>
<evidence type="ECO:0000256" key="7">
    <source>
        <dbReference type="ARBA" id="ARBA00023186"/>
    </source>
</evidence>
<keyword evidence="2" id="KW-0349">Heme</keyword>
<evidence type="ECO:0000256" key="4">
    <source>
        <dbReference type="ARBA" id="ARBA00022723"/>
    </source>
</evidence>
<evidence type="ECO:0000313" key="9">
    <source>
        <dbReference type="EMBL" id="SUZ75029.1"/>
    </source>
</evidence>
<sequence length="386" mass="44739">MKLTLLPPLSIYIHLPWCISKCPYCDFNSHKFSGEISKHRYLEAIKYDLFRESKRVLGRQLKTVFLGGGTPNLFSPHQMKQIITTIRNFYDISNNVEITMEANPGHQQSQNFYEYKDIGINRLSLGGQTFNNQLLSKLGRIHTSEEIYTSFEMAKKADFDNINIDLMFGLPSQNVADALYDIRELVQLNPSHVSYYHLTIEPNTVFWNKPPDDIPGEDETYIIERECNKEIQKAGYKQYELSAFSKKGYECKHNINYWSYGDYIGIGAGAHGKLTDSSKRIWRYHKPSNPLSYINDIKKISFLDISYQLDQENIIFEFMLNALRLNAGFSINNFEKRTGLSYELVKNALESSRESGMLRQTKNKFWIPTSLGFRFLNDLQAVFLPS</sequence>
<keyword evidence="6" id="KW-0411">Iron-sulfur</keyword>
<keyword evidence="5" id="KW-0408">Iron</keyword>
<dbReference type="InterPro" id="IPR034505">
    <property type="entry name" value="Coproporphyrinogen-III_oxidase"/>
</dbReference>
<dbReference type="SFLD" id="SFLDF00288">
    <property type="entry name" value="HemN-like__clustered_with_nucl"/>
    <property type="match status" value="1"/>
</dbReference>
<dbReference type="InterPro" id="IPR007197">
    <property type="entry name" value="rSAM"/>
</dbReference>
<comment type="similarity">
    <text evidence="1">Belongs to the anaerobic coproporphyrinogen-III oxidase family. HemW subfamily.</text>
</comment>
<dbReference type="GO" id="GO:0004109">
    <property type="term" value="F:coproporphyrinogen oxidase activity"/>
    <property type="evidence" value="ECO:0007669"/>
    <property type="project" value="InterPro"/>
</dbReference>
<dbReference type="SFLD" id="SFLDF00562">
    <property type="entry name" value="HemN-like__clustered_with_heat"/>
    <property type="match status" value="1"/>
</dbReference>
<dbReference type="PANTHER" id="PTHR13932">
    <property type="entry name" value="COPROPORPHYRINIGEN III OXIDASE"/>
    <property type="match status" value="1"/>
</dbReference>
<dbReference type="PANTHER" id="PTHR13932:SF5">
    <property type="entry name" value="RADICAL S-ADENOSYL METHIONINE DOMAIN-CONTAINING PROTEIN 1, MITOCHONDRIAL"/>
    <property type="match status" value="1"/>
</dbReference>
<organism evidence="9">
    <name type="scientific">marine metagenome</name>
    <dbReference type="NCBI Taxonomy" id="408172"/>
    <lineage>
        <taxon>unclassified sequences</taxon>
        <taxon>metagenomes</taxon>
        <taxon>ecological metagenomes</taxon>
    </lineage>
</organism>
<dbReference type="CDD" id="cd01335">
    <property type="entry name" value="Radical_SAM"/>
    <property type="match status" value="1"/>
</dbReference>
<evidence type="ECO:0000256" key="2">
    <source>
        <dbReference type="ARBA" id="ARBA00022617"/>
    </source>
</evidence>
<evidence type="ECO:0000256" key="1">
    <source>
        <dbReference type="ARBA" id="ARBA00006100"/>
    </source>
</evidence>
<evidence type="ECO:0000256" key="5">
    <source>
        <dbReference type="ARBA" id="ARBA00023004"/>
    </source>
</evidence>
<accession>A0A381Q9E4</accession>
<evidence type="ECO:0000256" key="6">
    <source>
        <dbReference type="ARBA" id="ARBA00023014"/>
    </source>
</evidence>
<keyword evidence="3" id="KW-0949">S-adenosyl-L-methionine</keyword>
<dbReference type="Pfam" id="PF04055">
    <property type="entry name" value="Radical_SAM"/>
    <property type="match status" value="1"/>
</dbReference>
<evidence type="ECO:0000256" key="3">
    <source>
        <dbReference type="ARBA" id="ARBA00022691"/>
    </source>
</evidence>
<dbReference type="PROSITE" id="PS51918">
    <property type="entry name" value="RADICAL_SAM"/>
    <property type="match status" value="1"/>
</dbReference>
<proteinExistence type="inferred from homology"/>
<gene>
    <name evidence="9" type="ORF">METZ01_LOCUS27883</name>
</gene>
<keyword evidence="4" id="KW-0479">Metal-binding</keyword>
<dbReference type="Gene3D" id="3.20.20.70">
    <property type="entry name" value="Aldolase class I"/>
    <property type="match status" value="1"/>
</dbReference>
<dbReference type="GO" id="GO:0006779">
    <property type="term" value="P:porphyrin-containing compound biosynthetic process"/>
    <property type="evidence" value="ECO:0007669"/>
    <property type="project" value="InterPro"/>
</dbReference>
<dbReference type="AlphaFoldDB" id="A0A381Q9E4"/>
<feature type="domain" description="Radical SAM core" evidence="8">
    <location>
        <begin position="3"/>
        <end position="240"/>
    </location>
</feature>
<dbReference type="NCBIfam" id="TIGR00539">
    <property type="entry name" value="hemN_rel"/>
    <property type="match status" value="1"/>
</dbReference>
<dbReference type="InterPro" id="IPR013785">
    <property type="entry name" value="Aldolase_TIM"/>
</dbReference>
<dbReference type="GO" id="GO:0051539">
    <property type="term" value="F:4 iron, 4 sulfur cluster binding"/>
    <property type="evidence" value="ECO:0007669"/>
    <property type="project" value="InterPro"/>
</dbReference>
<dbReference type="GO" id="GO:0046872">
    <property type="term" value="F:metal ion binding"/>
    <property type="evidence" value="ECO:0007669"/>
    <property type="project" value="UniProtKB-KW"/>
</dbReference>
<dbReference type="EMBL" id="UINC01001230">
    <property type="protein sequence ID" value="SUZ75029.1"/>
    <property type="molecule type" value="Genomic_DNA"/>
</dbReference>
<reference evidence="9" key="1">
    <citation type="submission" date="2018-05" db="EMBL/GenBank/DDBJ databases">
        <authorList>
            <person name="Lanie J.A."/>
            <person name="Ng W.-L."/>
            <person name="Kazmierczak K.M."/>
            <person name="Andrzejewski T.M."/>
            <person name="Davidsen T.M."/>
            <person name="Wayne K.J."/>
            <person name="Tettelin H."/>
            <person name="Glass J.I."/>
            <person name="Rusch D."/>
            <person name="Podicherti R."/>
            <person name="Tsui H.-C.T."/>
            <person name="Winkler M.E."/>
        </authorList>
    </citation>
    <scope>NUCLEOTIDE SEQUENCE</scope>
</reference>
<dbReference type="InterPro" id="IPR058240">
    <property type="entry name" value="rSAM_sf"/>
</dbReference>
<dbReference type="Pfam" id="PF06969">
    <property type="entry name" value="HemN_C"/>
    <property type="match status" value="1"/>
</dbReference>
<dbReference type="SUPFAM" id="SSF102114">
    <property type="entry name" value="Radical SAM enzymes"/>
    <property type="match status" value="1"/>
</dbReference>
<dbReference type="InterPro" id="IPR006638">
    <property type="entry name" value="Elp3/MiaA/NifB-like_rSAM"/>
</dbReference>
<dbReference type="SFLD" id="SFLDS00029">
    <property type="entry name" value="Radical_SAM"/>
    <property type="match status" value="1"/>
</dbReference>